<feature type="domain" description="HTH merR-type" evidence="2">
    <location>
        <begin position="1"/>
        <end position="70"/>
    </location>
</feature>
<gene>
    <name evidence="3" type="ORF">FHP05_10940</name>
</gene>
<dbReference type="Gene3D" id="1.10.1660.10">
    <property type="match status" value="1"/>
</dbReference>
<dbReference type="RefSeq" id="WP_147668175.1">
    <property type="nucleotide sequence ID" value="NZ_VDUW01000007.1"/>
</dbReference>
<dbReference type="CDD" id="cd01106">
    <property type="entry name" value="HTH_TipAL-Mta"/>
    <property type="match status" value="1"/>
</dbReference>
<accession>A0A5C8NRE6</accession>
<dbReference type="InterPro" id="IPR047057">
    <property type="entry name" value="MerR_fam"/>
</dbReference>
<dbReference type="SUPFAM" id="SSF46955">
    <property type="entry name" value="Putative DNA-binding domain"/>
    <property type="match status" value="1"/>
</dbReference>
<dbReference type="SMART" id="SM00422">
    <property type="entry name" value="HTH_MERR"/>
    <property type="match status" value="1"/>
</dbReference>
<dbReference type="EMBL" id="VDUW01000007">
    <property type="protein sequence ID" value="TXL63687.1"/>
    <property type="molecule type" value="Genomic_DNA"/>
</dbReference>
<dbReference type="GO" id="GO:0003677">
    <property type="term" value="F:DNA binding"/>
    <property type="evidence" value="ECO:0007669"/>
    <property type="project" value="UniProtKB-KW"/>
</dbReference>
<dbReference type="PANTHER" id="PTHR30204">
    <property type="entry name" value="REDOX-CYCLING DRUG-SENSING TRANSCRIPTIONAL ACTIVATOR SOXR"/>
    <property type="match status" value="1"/>
</dbReference>
<keyword evidence="1" id="KW-0238">DNA-binding</keyword>
<dbReference type="AlphaFoldDB" id="A0A5C8NRE6"/>
<protein>
    <submittedName>
        <fullName evidence="3">MerR family transcriptional regulator</fullName>
    </submittedName>
</protein>
<dbReference type="GO" id="GO:0003700">
    <property type="term" value="F:DNA-binding transcription factor activity"/>
    <property type="evidence" value="ECO:0007669"/>
    <property type="project" value="InterPro"/>
</dbReference>
<evidence type="ECO:0000256" key="1">
    <source>
        <dbReference type="ARBA" id="ARBA00023125"/>
    </source>
</evidence>
<proteinExistence type="predicted"/>
<dbReference type="Proteomes" id="UP000321574">
    <property type="component" value="Unassembled WGS sequence"/>
</dbReference>
<dbReference type="PANTHER" id="PTHR30204:SF96">
    <property type="entry name" value="CHROMOSOME-ANCHORING PROTEIN RACA"/>
    <property type="match status" value="1"/>
</dbReference>
<dbReference type="PROSITE" id="PS50937">
    <property type="entry name" value="HTH_MERR_2"/>
    <property type="match status" value="1"/>
</dbReference>
<name>A0A5C8NRE6_9BACI</name>
<reference evidence="3 4" key="1">
    <citation type="submission" date="2019-06" db="EMBL/GenBank/DDBJ databases">
        <title>Cerasibacillus sp. nov., isolated from maize field.</title>
        <authorList>
            <person name="Lin S.-Y."/>
            <person name="Tsai C.-F."/>
            <person name="Young C.-C."/>
        </authorList>
    </citation>
    <scope>NUCLEOTIDE SEQUENCE [LARGE SCALE GENOMIC DNA]</scope>
    <source>
        <strain evidence="3 4">CC-CFT480</strain>
    </source>
</reference>
<comment type="caution">
    <text evidence="3">The sequence shown here is derived from an EMBL/GenBank/DDBJ whole genome shotgun (WGS) entry which is preliminary data.</text>
</comment>
<sequence>MLSIKEITKQTGITVRTLRYYDEIKLLVPAGKTEGGHRLYGEKELKKLQEIQFLKMLGFSLKEIKEMLSDKTRDWQEGLQNQLQYVIKEKEKLAEIEKTLIGLMNGITIDGDVNLSEVQKMIHLYQGSYEERNAYRDQMFCEEEKVLLDLLPNMNSRDSDSLEWVLLLGQLKQHLDKDVTAPQVQKIIQRMYEKTIETFGDNDVFFNKLWAVRKSPEKSKKMGFYPIEDEVLDFFERAWQVFESKQK</sequence>
<evidence type="ECO:0000313" key="4">
    <source>
        <dbReference type="Proteomes" id="UP000321574"/>
    </source>
</evidence>
<evidence type="ECO:0000313" key="3">
    <source>
        <dbReference type="EMBL" id="TXL63687.1"/>
    </source>
</evidence>
<dbReference type="Pfam" id="PF13411">
    <property type="entry name" value="MerR_1"/>
    <property type="match status" value="1"/>
</dbReference>
<dbReference type="InterPro" id="IPR009061">
    <property type="entry name" value="DNA-bd_dom_put_sf"/>
</dbReference>
<keyword evidence="4" id="KW-1185">Reference proteome</keyword>
<organism evidence="3 4">
    <name type="scientific">Cerasibacillus terrae</name>
    <dbReference type="NCBI Taxonomy" id="2498845"/>
    <lineage>
        <taxon>Bacteria</taxon>
        <taxon>Bacillati</taxon>
        <taxon>Bacillota</taxon>
        <taxon>Bacilli</taxon>
        <taxon>Bacillales</taxon>
        <taxon>Bacillaceae</taxon>
        <taxon>Cerasibacillus</taxon>
    </lineage>
</organism>
<dbReference type="InterPro" id="IPR000551">
    <property type="entry name" value="MerR-type_HTH_dom"/>
</dbReference>
<evidence type="ECO:0000259" key="2">
    <source>
        <dbReference type="PROSITE" id="PS50937"/>
    </source>
</evidence>
<dbReference type="PRINTS" id="PR00040">
    <property type="entry name" value="HTHMERR"/>
</dbReference>
<dbReference type="OrthoDB" id="1894615at2"/>